<name>A0A061QYK9_9CHLO</name>
<dbReference type="AlphaFoldDB" id="A0A061QYK9"/>
<sequence length="271" mass="29758">NNLLLTVVMEVLLRSSQRALNSIPVGTKERNLPSTAFSCRRSPLLQCCRLQRKLKIPQSSRDILKVVEKNPEDLEGILAKCSEHEMTLTGDLLEGLRDDWLVVWSDLGKSSGEKRPSKAQFVPSLKMLSFGALADVKVGITESFNRVKGSRYDLVQCFQVCECGTHGALILQGECASNPQHPSSRLDVKFSSVKISAHNDASPEVVVALRDKGLGDALDGPVPIKAPNTYIDIEYLDGDIRVHKGQSGSTYILRRLKGQEAIPYDLGDTVS</sequence>
<accession>A0A061QYK9</accession>
<feature type="non-terminal residue" evidence="1">
    <location>
        <position position="1"/>
    </location>
</feature>
<reference evidence="1" key="1">
    <citation type="submission" date="2014-05" db="EMBL/GenBank/DDBJ databases">
        <title>The transcriptome of the halophilic microalga Tetraselmis sp. GSL018 isolated from the Great Salt Lake, Utah.</title>
        <authorList>
            <person name="Jinkerson R.E."/>
            <person name="D'Adamo S."/>
            <person name="Posewitz M.C."/>
        </authorList>
    </citation>
    <scope>NUCLEOTIDE SEQUENCE</scope>
    <source>
        <strain evidence="1">GSL018</strain>
    </source>
</reference>
<evidence type="ECO:0000313" key="1">
    <source>
        <dbReference type="EMBL" id="JAC65752.1"/>
    </source>
</evidence>
<protein>
    <recommendedName>
        <fullName evidence="2">Plastid lipid-associated protein/fibrillin conserved domain-containing protein</fullName>
    </recommendedName>
</protein>
<gene>
    <name evidence="1" type="ORF">TSPGSL018_15332</name>
</gene>
<proteinExistence type="predicted"/>
<dbReference type="EMBL" id="GBEZ01020961">
    <property type="protein sequence ID" value="JAC65752.1"/>
    <property type="molecule type" value="Transcribed_RNA"/>
</dbReference>
<organism evidence="1">
    <name type="scientific">Tetraselmis sp. GSL018</name>
    <dbReference type="NCBI Taxonomy" id="582737"/>
    <lineage>
        <taxon>Eukaryota</taxon>
        <taxon>Viridiplantae</taxon>
        <taxon>Chlorophyta</taxon>
        <taxon>core chlorophytes</taxon>
        <taxon>Chlorodendrophyceae</taxon>
        <taxon>Chlorodendrales</taxon>
        <taxon>Chlorodendraceae</taxon>
        <taxon>Tetraselmis</taxon>
    </lineage>
</organism>
<evidence type="ECO:0008006" key="2">
    <source>
        <dbReference type="Google" id="ProtNLM"/>
    </source>
</evidence>